<accession>A0A840B6A0</accession>
<gene>
    <name evidence="1" type="ORF">GGR91_002283</name>
</gene>
<dbReference type="GO" id="GO:0003746">
    <property type="term" value="F:translation elongation factor activity"/>
    <property type="evidence" value="ECO:0007669"/>
    <property type="project" value="UniProtKB-KW"/>
</dbReference>
<keyword evidence="2" id="KW-1185">Reference proteome</keyword>
<comment type="caution">
    <text evidence="1">The sequence shown here is derived from an EMBL/GenBank/DDBJ whole genome shotgun (WGS) entry which is preliminary data.</text>
</comment>
<dbReference type="Proteomes" id="UP000581447">
    <property type="component" value="Unassembled WGS sequence"/>
</dbReference>
<organism evidence="1 2">
    <name type="scientific">Sphingorhabdus rigui</name>
    <dbReference type="NCBI Taxonomy" id="1282858"/>
    <lineage>
        <taxon>Bacteria</taxon>
        <taxon>Pseudomonadati</taxon>
        <taxon>Pseudomonadota</taxon>
        <taxon>Alphaproteobacteria</taxon>
        <taxon>Sphingomonadales</taxon>
        <taxon>Sphingomonadaceae</taxon>
        <taxon>Sphingorhabdus</taxon>
    </lineage>
</organism>
<dbReference type="RefSeq" id="WP_183942312.1">
    <property type="nucleotide sequence ID" value="NZ_BAABBG010000021.1"/>
</dbReference>
<evidence type="ECO:0000313" key="2">
    <source>
        <dbReference type="Proteomes" id="UP000581447"/>
    </source>
</evidence>
<dbReference type="EMBL" id="JACIEA010000004">
    <property type="protein sequence ID" value="MBB3944014.1"/>
    <property type="molecule type" value="Genomic_DNA"/>
</dbReference>
<proteinExistence type="predicted"/>
<reference evidence="1 2" key="1">
    <citation type="submission" date="2020-08" db="EMBL/GenBank/DDBJ databases">
        <title>Genomic Encyclopedia of Type Strains, Phase IV (KMG-IV): sequencing the most valuable type-strain genomes for metagenomic binning, comparative biology and taxonomic classification.</title>
        <authorList>
            <person name="Goeker M."/>
        </authorList>
    </citation>
    <scope>NUCLEOTIDE SEQUENCE [LARGE SCALE GENOMIC DNA]</scope>
    <source>
        <strain evidence="1 2">DSM 29050</strain>
    </source>
</reference>
<keyword evidence="1" id="KW-0251">Elongation factor</keyword>
<protein>
    <submittedName>
        <fullName evidence="1">Transcription elongation factor Elf1</fullName>
    </submittedName>
</protein>
<evidence type="ECO:0000313" key="1">
    <source>
        <dbReference type="EMBL" id="MBB3944014.1"/>
    </source>
</evidence>
<name>A0A840B6A0_9SPHN</name>
<keyword evidence="1" id="KW-0648">Protein biosynthesis</keyword>
<sequence>MDFEDDKHGFLRILDSLYGRMFRCPRGKHKRSSSHIRKTGDQYTSRCRSCRKPMVRISKRNWALDDRRA</sequence>
<dbReference type="AlphaFoldDB" id="A0A840B6A0"/>